<name>B9S7J7_RICCO</name>
<protein>
    <submittedName>
        <fullName evidence="2">Uncharacterized protein</fullName>
    </submittedName>
</protein>
<organism evidence="2 3">
    <name type="scientific">Ricinus communis</name>
    <name type="common">Castor bean</name>
    <dbReference type="NCBI Taxonomy" id="3988"/>
    <lineage>
        <taxon>Eukaryota</taxon>
        <taxon>Viridiplantae</taxon>
        <taxon>Streptophyta</taxon>
        <taxon>Embryophyta</taxon>
        <taxon>Tracheophyta</taxon>
        <taxon>Spermatophyta</taxon>
        <taxon>Magnoliopsida</taxon>
        <taxon>eudicotyledons</taxon>
        <taxon>Gunneridae</taxon>
        <taxon>Pentapetalae</taxon>
        <taxon>rosids</taxon>
        <taxon>fabids</taxon>
        <taxon>Malpighiales</taxon>
        <taxon>Euphorbiaceae</taxon>
        <taxon>Acalyphoideae</taxon>
        <taxon>Acalypheae</taxon>
        <taxon>Ricinus</taxon>
    </lineage>
</organism>
<evidence type="ECO:0000313" key="2">
    <source>
        <dbReference type="EMBL" id="EEF40370.1"/>
    </source>
</evidence>
<dbReference type="Proteomes" id="UP000008311">
    <property type="component" value="Unassembled WGS sequence"/>
</dbReference>
<dbReference type="EMBL" id="EQ973886">
    <property type="protein sequence ID" value="EEF40370.1"/>
    <property type="molecule type" value="Genomic_DNA"/>
</dbReference>
<accession>B9S7J7</accession>
<reference evidence="3" key="1">
    <citation type="journal article" date="2010" name="Nat. Biotechnol.">
        <title>Draft genome sequence of the oilseed species Ricinus communis.</title>
        <authorList>
            <person name="Chan A.P."/>
            <person name="Crabtree J."/>
            <person name="Zhao Q."/>
            <person name="Lorenzi H."/>
            <person name="Orvis J."/>
            <person name="Puiu D."/>
            <person name="Melake-Berhan A."/>
            <person name="Jones K.M."/>
            <person name="Redman J."/>
            <person name="Chen G."/>
            <person name="Cahoon E.B."/>
            <person name="Gedil M."/>
            <person name="Stanke M."/>
            <person name="Haas B.J."/>
            <person name="Wortman J.R."/>
            <person name="Fraser-Liggett C.M."/>
            <person name="Ravel J."/>
            <person name="Rabinowicz P.D."/>
        </authorList>
    </citation>
    <scope>NUCLEOTIDE SEQUENCE [LARGE SCALE GENOMIC DNA]</scope>
    <source>
        <strain evidence="3">cv. Hale</strain>
    </source>
</reference>
<gene>
    <name evidence="2" type="ORF">RCOM_0608870</name>
</gene>
<dbReference type="InParanoid" id="B9S7J7"/>
<keyword evidence="3" id="KW-1185">Reference proteome</keyword>
<evidence type="ECO:0000313" key="3">
    <source>
        <dbReference type="Proteomes" id="UP000008311"/>
    </source>
</evidence>
<dbReference type="AlphaFoldDB" id="B9S7J7"/>
<evidence type="ECO:0000256" key="1">
    <source>
        <dbReference type="SAM" id="SignalP"/>
    </source>
</evidence>
<feature type="signal peptide" evidence="1">
    <location>
        <begin position="1"/>
        <end position="19"/>
    </location>
</feature>
<proteinExistence type="predicted"/>
<feature type="chain" id="PRO_5002889039" evidence="1">
    <location>
        <begin position="20"/>
        <end position="87"/>
    </location>
</feature>
<sequence>MEARAYLVIIILVFRVVELAPLTCLGSKDFAFRNYKMELRRLSLQVVNREDHKRSLPAPEGYSPPQVNAHFHHYIPRKDFPPPEGWN</sequence>
<keyword evidence="1" id="KW-0732">Signal</keyword>